<dbReference type="Gene3D" id="3.40.720.10">
    <property type="entry name" value="Alkaline Phosphatase, subunit A"/>
    <property type="match status" value="2"/>
</dbReference>
<dbReference type="PANTHER" id="PTHR31956:SF1">
    <property type="entry name" value="NON-SPECIFIC PHOSPHOLIPASE C1"/>
    <property type="match status" value="1"/>
</dbReference>
<dbReference type="Proteomes" id="UP000479756">
    <property type="component" value="Unassembled WGS sequence"/>
</dbReference>
<proteinExistence type="predicted"/>
<organism evidence="4 5">
    <name type="scientific">Galbitalea soli</name>
    <dbReference type="NCBI Taxonomy" id="1268042"/>
    <lineage>
        <taxon>Bacteria</taxon>
        <taxon>Bacillati</taxon>
        <taxon>Actinomycetota</taxon>
        <taxon>Actinomycetes</taxon>
        <taxon>Micrococcales</taxon>
        <taxon>Microbacteriaceae</taxon>
        <taxon>Galbitalea</taxon>
    </lineage>
</organism>
<name>A0A7C9TPY2_9MICO</name>
<evidence type="ECO:0000313" key="5">
    <source>
        <dbReference type="Proteomes" id="UP000479756"/>
    </source>
</evidence>
<dbReference type="CDD" id="cd16013">
    <property type="entry name" value="AcpA"/>
    <property type="match status" value="1"/>
</dbReference>
<keyword evidence="3" id="KW-0732">Signal</keyword>
<reference evidence="4 5" key="1">
    <citation type="journal article" date="2014" name="Int. J. Syst. Evol. Microbiol.">
        <title>Description of Galbitalea soli gen. nov., sp. nov., and Frondihabitans sucicola sp. nov.</title>
        <authorList>
            <person name="Kim S.J."/>
            <person name="Lim J.M."/>
            <person name="Ahn J.H."/>
            <person name="Weon H.Y."/>
            <person name="Hamada M."/>
            <person name="Suzuki K."/>
            <person name="Ahn T.Y."/>
            <person name="Kwon S.W."/>
        </authorList>
    </citation>
    <scope>NUCLEOTIDE SEQUENCE [LARGE SCALE GENOMIC DNA]</scope>
    <source>
        <strain evidence="4 5">NBRC 108727</strain>
    </source>
</reference>
<dbReference type="EMBL" id="JAAGWZ010000001">
    <property type="protein sequence ID" value="NEM90244.1"/>
    <property type="molecule type" value="Genomic_DNA"/>
</dbReference>
<accession>A0A7C9TPY2</accession>
<protein>
    <submittedName>
        <fullName evidence="4">Alkaline phosphatase family protein</fullName>
    </submittedName>
</protein>
<keyword evidence="5" id="KW-1185">Reference proteome</keyword>
<evidence type="ECO:0000256" key="2">
    <source>
        <dbReference type="ARBA" id="ARBA00023026"/>
    </source>
</evidence>
<evidence type="ECO:0000256" key="3">
    <source>
        <dbReference type="SAM" id="SignalP"/>
    </source>
</evidence>
<keyword evidence="2" id="KW-0843">Virulence</keyword>
<dbReference type="InterPro" id="IPR017850">
    <property type="entry name" value="Alkaline_phosphatase_core_sf"/>
</dbReference>
<dbReference type="AlphaFoldDB" id="A0A7C9TPY2"/>
<evidence type="ECO:0000313" key="4">
    <source>
        <dbReference type="EMBL" id="NEM90244.1"/>
    </source>
</evidence>
<dbReference type="Pfam" id="PF04185">
    <property type="entry name" value="Phosphoesterase"/>
    <property type="match status" value="1"/>
</dbReference>
<dbReference type="InterPro" id="IPR007312">
    <property type="entry name" value="Phosphoesterase"/>
</dbReference>
<comment type="caution">
    <text evidence="4">The sequence shown here is derived from an EMBL/GenBank/DDBJ whole genome shotgun (WGS) entry which is preliminary data.</text>
</comment>
<evidence type="ECO:0000256" key="1">
    <source>
        <dbReference type="ARBA" id="ARBA00022801"/>
    </source>
</evidence>
<dbReference type="PANTHER" id="PTHR31956">
    <property type="entry name" value="NON-SPECIFIC PHOSPHOLIPASE C4-RELATED"/>
    <property type="match status" value="1"/>
</dbReference>
<keyword evidence="1" id="KW-0378">Hydrolase</keyword>
<feature type="signal peptide" evidence="3">
    <location>
        <begin position="1"/>
        <end position="25"/>
    </location>
</feature>
<gene>
    <name evidence="4" type="ORF">G3T37_02615</name>
</gene>
<sequence>MIAAGFTALAAVALSVGTASATAVASPGLPAASAAHSRTATPIKHLVVIFGENVSFDHYFGTYPVAANTDGTAFTAARTTPIPNNYLSHPSLLTANPNLANPARLGASQAVTCDQDHNYVDEQKAFDGGLMDQFVQHTNVENCAGSSAAGPIVTTPGLVMDYYDGNTVTGLWNYAQHYAMSDNSYGTTFGPSTPGALNLVSGQTHGGIALNPSTGAYQASSYAIQSPDPVTHIGTVTADPDPFYDDCSNSDHNPAKNANSTVAMTGTNIGDLLNAKHVTWGWFQGGFTPSTPATATTLAKCGGTTHSNIAGVTSVDYSPHHSPFQYYASTSNPHHLPPSSMGMIGRTDQANHQYDLSSFSAALSADNLPSVSFLKAAEYQDGHAGYSDPIDEQHFLVSTINAIESSPEWSSTAIVLAYDDSDGWYDHVASVIRHGSADTNVNQATDPALATSDQPLCLDGPRASAGYEDRCGPGPRLPFLVISPYTRPNTISHTPIEQASITRFIENNWGTGRIGDQSFDARAGSLSSLFDFGHPQRRTLLLNPDGSVQQSGSSR</sequence>
<dbReference type="GO" id="GO:0042578">
    <property type="term" value="F:phosphoric ester hydrolase activity"/>
    <property type="evidence" value="ECO:0007669"/>
    <property type="project" value="UniProtKB-ARBA"/>
</dbReference>
<feature type="chain" id="PRO_5038708913" evidence="3">
    <location>
        <begin position="26"/>
        <end position="555"/>
    </location>
</feature>